<name>A0AAJ2GYB7_9HYPH</name>
<organism evidence="1 2">
    <name type="scientific">Rhizobium hidalgonense</name>
    <dbReference type="NCBI Taxonomy" id="1538159"/>
    <lineage>
        <taxon>Bacteria</taxon>
        <taxon>Pseudomonadati</taxon>
        <taxon>Pseudomonadota</taxon>
        <taxon>Alphaproteobacteria</taxon>
        <taxon>Hyphomicrobiales</taxon>
        <taxon>Rhizobiaceae</taxon>
        <taxon>Rhizobium/Agrobacterium group</taxon>
        <taxon>Rhizobium</taxon>
    </lineage>
</organism>
<evidence type="ECO:0000313" key="1">
    <source>
        <dbReference type="EMBL" id="MDR9777246.1"/>
    </source>
</evidence>
<gene>
    <name evidence="1" type="ORF">RJJ65_32325</name>
</gene>
<proteinExistence type="predicted"/>
<evidence type="ECO:0000313" key="2">
    <source>
        <dbReference type="Proteomes" id="UP001268610"/>
    </source>
</evidence>
<dbReference type="RefSeq" id="WP_310865806.1">
    <property type="nucleotide sequence ID" value="NZ_JAVLSF010000036.1"/>
</dbReference>
<accession>A0AAJ2GYB7</accession>
<dbReference type="EMBL" id="JAVLSF010000036">
    <property type="protein sequence ID" value="MDR9777246.1"/>
    <property type="molecule type" value="Genomic_DNA"/>
</dbReference>
<reference evidence="1" key="1">
    <citation type="submission" date="2023-04" db="EMBL/GenBank/DDBJ databases">
        <title>Genomic characterization of faba bean (Vicia faba) microsymbionts in Mexican soils.</title>
        <authorList>
            <person name="Rivera Orduna F.N."/>
            <person name="Guevara-Luna J."/>
            <person name="Yan J."/>
            <person name="Arroyo-Herrera I."/>
            <person name="Li Y."/>
            <person name="Vasquez-Murrieta M.S."/>
            <person name="Wang E.T."/>
        </authorList>
    </citation>
    <scope>NUCLEOTIDE SEQUENCE</scope>
    <source>
        <strain evidence="1">CH26</strain>
    </source>
</reference>
<comment type="caution">
    <text evidence="1">The sequence shown here is derived from an EMBL/GenBank/DDBJ whole genome shotgun (WGS) entry which is preliminary data.</text>
</comment>
<dbReference type="Proteomes" id="UP001268610">
    <property type="component" value="Unassembled WGS sequence"/>
</dbReference>
<protein>
    <submittedName>
        <fullName evidence="1">Uncharacterized protein</fullName>
    </submittedName>
</protein>
<sequence length="58" mass="7185">MEVSERFSKHADWCRAMAEEYRRDAQSVREPQRTKWLQAAERLEDDEKFYREHAGYYQ</sequence>
<dbReference type="AlphaFoldDB" id="A0AAJ2GYB7"/>